<dbReference type="CDD" id="cd04186">
    <property type="entry name" value="GT_2_like_c"/>
    <property type="match status" value="1"/>
</dbReference>
<evidence type="ECO:0000313" key="3">
    <source>
        <dbReference type="Proteomes" id="UP000676246"/>
    </source>
</evidence>
<dbReference type="AlphaFoldDB" id="A0A940Y5L4"/>
<keyword evidence="2" id="KW-0328">Glycosyltransferase</keyword>
<dbReference type="SUPFAM" id="SSF53448">
    <property type="entry name" value="Nucleotide-diphospho-sugar transferases"/>
    <property type="match status" value="1"/>
</dbReference>
<evidence type="ECO:0000313" key="2">
    <source>
        <dbReference type="EMBL" id="MBQ0929136.1"/>
    </source>
</evidence>
<dbReference type="PANTHER" id="PTHR43179:SF7">
    <property type="entry name" value="RHAMNOSYLTRANSFERASE WBBL"/>
    <property type="match status" value="1"/>
</dbReference>
<dbReference type="RefSeq" id="WP_210851355.1">
    <property type="nucleotide sequence ID" value="NZ_JAGQDD010000001.1"/>
</dbReference>
<keyword evidence="3" id="KW-1185">Reference proteome</keyword>
<dbReference type="EC" id="2.4.-.-" evidence="2"/>
<dbReference type="PANTHER" id="PTHR43179">
    <property type="entry name" value="RHAMNOSYLTRANSFERASE WBBL"/>
    <property type="match status" value="1"/>
</dbReference>
<protein>
    <submittedName>
        <fullName evidence="2">Glycosyltransferase</fullName>
        <ecNumber evidence="2">2.4.-.-</ecNumber>
    </submittedName>
</protein>
<dbReference type="CDD" id="cd03801">
    <property type="entry name" value="GT4_PimA-like"/>
    <property type="match status" value="1"/>
</dbReference>
<name>A0A940Y5L4_9BURK</name>
<dbReference type="EMBL" id="JAGQDD010000001">
    <property type="protein sequence ID" value="MBQ0929136.1"/>
    <property type="molecule type" value="Genomic_DNA"/>
</dbReference>
<dbReference type="Gene3D" id="3.40.50.2000">
    <property type="entry name" value="Glycogen Phosphorylase B"/>
    <property type="match status" value="1"/>
</dbReference>
<feature type="domain" description="Glycosyltransferase 2-like" evidence="1">
    <location>
        <begin position="212"/>
        <end position="379"/>
    </location>
</feature>
<reference evidence="2 3" key="1">
    <citation type="submission" date="2021-04" db="EMBL/GenBank/DDBJ databases">
        <title>The genome sequence of Ideonella sp. 3Y2.</title>
        <authorList>
            <person name="Liu Y."/>
        </authorList>
    </citation>
    <scope>NUCLEOTIDE SEQUENCE [LARGE SCALE GENOMIC DNA]</scope>
    <source>
        <strain evidence="2 3">3Y2</strain>
    </source>
</reference>
<sequence>MSTPSAHELVARFGSGHVDEVSATQISGWAWDPETPDRPAIVEILDGGERLATIEANLFRPDVRDAGLGNGYCGFVLSFSPSLLPRSRHRITVRRLRDGVDLMGSPRELVREDGGLDLAAQRHLAMLCRNQADTARRAADLDPPLAFLVDQLGLLMRRRAELTAAPALPDLGPLSELIDAATPAQWVQGASVALSTRYRPLRLPLAEAPLVSVVIPVYGKFQLTYDCIDAIAKALPEAPIELILVDDCSADETLLAPLVFGGTVRVVRNDVNLGFVKSCNRGASLARGEYLFFLNNDTLVRPGWVDELVKTFEQVPRVGVAGSKLLFGDGSLQEVGGIVWRMGDAWNWGRHGNPAEPRYSHLRDVDYVSGAALMIRKALFDELGGFDLHFAPAYYEDTDLCFRVRQAGWRVVVQPQSVVVHLEGVTSGTSVTGSGMKQYQAVNHRKFYERWKDVLGRHSFNTGQPDLEAERGVTKRALFIDDVVPTPDQDAGSNAAMQHIRSLIRLGYKVTFIPADNMARISPYTEALQALGVECIYHPFYWSVEEYLRKCPWSIDVVYLHRFTNGTKYAGMLRRHQPQARILYNVADLHHLRMEREARHTDNAALAQRAAEVRQVELSVIQSVDATIVHSSVEQALLAEATPRSRVHVVPWTYALRPVKTEARQRQGVVFVGGFRHTPNVDAARWLVEQIMPLVWQTAPDITVTLVGSYMTDEVRRLGSARVRALGYVPDVHEVYERSLLSVAPLRYGAGVKGKVLEALAAGLPCVMTPCAAEGIPVNGPLGELVAEDPAAFAAKILALHADRALAERLAQAGLAMIADHCSAEVVDAAIAAAIDASPASTA</sequence>
<dbReference type="GO" id="GO:0016757">
    <property type="term" value="F:glycosyltransferase activity"/>
    <property type="evidence" value="ECO:0007669"/>
    <property type="project" value="UniProtKB-KW"/>
</dbReference>
<dbReference type="InterPro" id="IPR001173">
    <property type="entry name" value="Glyco_trans_2-like"/>
</dbReference>
<dbReference type="Proteomes" id="UP000676246">
    <property type="component" value="Unassembled WGS sequence"/>
</dbReference>
<organism evidence="2 3">
    <name type="scientific">Ideonella alba</name>
    <dbReference type="NCBI Taxonomy" id="2824118"/>
    <lineage>
        <taxon>Bacteria</taxon>
        <taxon>Pseudomonadati</taxon>
        <taxon>Pseudomonadota</taxon>
        <taxon>Betaproteobacteria</taxon>
        <taxon>Burkholderiales</taxon>
        <taxon>Sphaerotilaceae</taxon>
        <taxon>Ideonella</taxon>
    </lineage>
</organism>
<gene>
    <name evidence="2" type="ORF">KAK03_01465</name>
</gene>
<dbReference type="Pfam" id="PF13692">
    <property type="entry name" value="Glyco_trans_1_4"/>
    <property type="match status" value="1"/>
</dbReference>
<dbReference type="Gene3D" id="3.90.550.10">
    <property type="entry name" value="Spore Coat Polysaccharide Biosynthesis Protein SpsA, Chain A"/>
    <property type="match status" value="1"/>
</dbReference>
<keyword evidence="2" id="KW-0808">Transferase</keyword>
<evidence type="ECO:0000259" key="1">
    <source>
        <dbReference type="Pfam" id="PF00535"/>
    </source>
</evidence>
<dbReference type="InterPro" id="IPR029044">
    <property type="entry name" value="Nucleotide-diphossugar_trans"/>
</dbReference>
<comment type="caution">
    <text evidence="2">The sequence shown here is derived from an EMBL/GenBank/DDBJ whole genome shotgun (WGS) entry which is preliminary data.</text>
</comment>
<accession>A0A940Y5L4</accession>
<proteinExistence type="predicted"/>
<dbReference type="SUPFAM" id="SSF53756">
    <property type="entry name" value="UDP-Glycosyltransferase/glycogen phosphorylase"/>
    <property type="match status" value="1"/>
</dbReference>
<dbReference type="Pfam" id="PF00535">
    <property type="entry name" value="Glycos_transf_2"/>
    <property type="match status" value="1"/>
</dbReference>